<dbReference type="Pfam" id="PF07863">
    <property type="entry name" value="CtnDOT_TraJ"/>
    <property type="match status" value="1"/>
</dbReference>
<proteinExistence type="predicted"/>
<evidence type="ECO:0000256" key="1">
    <source>
        <dbReference type="SAM" id="MobiDB-lite"/>
    </source>
</evidence>
<evidence type="ECO:0000313" key="4">
    <source>
        <dbReference type="EMBL" id="MCO6026172.1"/>
    </source>
</evidence>
<feature type="transmembrane region" description="Helical" evidence="2">
    <location>
        <begin position="40"/>
        <end position="60"/>
    </location>
</feature>
<reference evidence="4 5" key="1">
    <citation type="submission" date="2022-06" db="EMBL/GenBank/DDBJ databases">
        <title>A taxonomic note on the genus Prevotella: Description of four novel genera and emended description of the genera Hallella and Xylanibacter.</title>
        <authorList>
            <person name="Hitch T.C.A."/>
        </authorList>
    </citation>
    <scope>NUCLEOTIDE SEQUENCE [LARGE SCALE GENOMIC DNA]</scope>
    <source>
        <strain evidence="4 5">DSM 100619</strain>
    </source>
</reference>
<feature type="region of interest" description="Disordered" evidence="1">
    <location>
        <begin position="414"/>
        <end position="442"/>
    </location>
</feature>
<gene>
    <name evidence="4" type="ORF">NG821_10025</name>
</gene>
<name>A0ABT1BYK5_9BACT</name>
<feature type="transmembrane region" description="Helical" evidence="2">
    <location>
        <begin position="254"/>
        <end position="276"/>
    </location>
</feature>
<keyword evidence="2" id="KW-0812">Transmembrane</keyword>
<dbReference type="RefSeq" id="WP_252761537.1">
    <property type="nucleotide sequence ID" value="NZ_JAMXLY010000041.1"/>
</dbReference>
<protein>
    <recommendedName>
        <fullName evidence="3">Conjugative transposon TraJ C-terminal domain-containing protein</fullName>
    </recommendedName>
</protein>
<evidence type="ECO:0000313" key="5">
    <source>
        <dbReference type="Proteomes" id="UP001204015"/>
    </source>
</evidence>
<dbReference type="InterPro" id="IPR012424">
    <property type="entry name" value="Conjugative_transposon_TraJ_C"/>
</dbReference>
<dbReference type="Proteomes" id="UP001204015">
    <property type="component" value="Unassembled WGS sequence"/>
</dbReference>
<evidence type="ECO:0000259" key="3">
    <source>
        <dbReference type="Pfam" id="PF07863"/>
    </source>
</evidence>
<feature type="transmembrane region" description="Helical" evidence="2">
    <location>
        <begin position="221"/>
        <end position="242"/>
    </location>
</feature>
<dbReference type="EMBL" id="JAMXLY010000041">
    <property type="protein sequence ID" value="MCO6026172.1"/>
    <property type="molecule type" value="Genomic_DNA"/>
</dbReference>
<keyword evidence="2" id="KW-0472">Membrane</keyword>
<organism evidence="4 5">
    <name type="scientific">Segatella cerevisiae</name>
    <dbReference type="NCBI Taxonomy" id="2053716"/>
    <lineage>
        <taxon>Bacteria</taxon>
        <taxon>Pseudomonadati</taxon>
        <taxon>Bacteroidota</taxon>
        <taxon>Bacteroidia</taxon>
        <taxon>Bacteroidales</taxon>
        <taxon>Prevotellaceae</taxon>
        <taxon>Segatella</taxon>
    </lineage>
</organism>
<keyword evidence="2" id="KW-1133">Transmembrane helix</keyword>
<keyword evidence="5" id="KW-1185">Reference proteome</keyword>
<evidence type="ECO:0000256" key="2">
    <source>
        <dbReference type="SAM" id="Phobius"/>
    </source>
</evidence>
<feature type="domain" description="Conjugative transposon TraJ C-terminal" evidence="3">
    <location>
        <begin position="49"/>
        <end position="389"/>
    </location>
</feature>
<accession>A0ABT1BYK5</accession>
<comment type="caution">
    <text evidence="4">The sequence shown here is derived from an EMBL/GenBank/DDBJ whole genome shotgun (WGS) entry which is preliminary data.</text>
</comment>
<sequence>MMMDLLLDIYARHLLTMGLPAIDQSLDKLLVAMETFPRSAVLGSAVGYARILGLCLALCVGSYECWMMMLGRRAMDVMKLLRIIGLSMCISSSTWICNELAVPGKALENTTKQMAVSKNREVAALELKVAEKQDGYLRRLRAIQDSLSTAKQVQAIGEDAHWWDKLIYNMQNLGSTINDYAQRAAVLTETKASEWINDIIRFIGELIFQMSYYGMLVAQRIFLTILATFAPIMFALSIVPPFSNAWSQWMSKYLSLTLWGFVVYICLYYVDFILMYNLTEDITAYDTLLKGQVTNWGSIGALGLQGIGSNCMYAMGMLVGAYVIRFVPEVASWLIPGGVSSSAGTTAGAVSAGIVSGAVSGGTSAAVGIGAAVTTGTATAVGAAQQAHSDGGGLIREAGRTVASQTFVGQAYSHGADSARSMHNVGTSDSNYKRGGTPDGKS</sequence>
<feature type="transmembrane region" description="Helical" evidence="2">
    <location>
        <begin position="296"/>
        <end position="324"/>
    </location>
</feature>